<dbReference type="Gene3D" id="1.20.140.70">
    <property type="entry name" value="Oligopeptidase f, N-terminal domain"/>
    <property type="match status" value="1"/>
</dbReference>
<dbReference type="Proteomes" id="UP000777303">
    <property type="component" value="Unassembled WGS sequence"/>
</dbReference>
<dbReference type="InterPro" id="IPR042088">
    <property type="entry name" value="OligoPept_F_C"/>
</dbReference>
<organism evidence="9 10">
    <name type="scientific">Candidatus Paralactobacillus gallistercoris</name>
    <dbReference type="NCBI Taxonomy" id="2838724"/>
    <lineage>
        <taxon>Bacteria</taxon>
        <taxon>Bacillati</taxon>
        <taxon>Bacillota</taxon>
        <taxon>Bacilli</taxon>
        <taxon>Lactobacillales</taxon>
        <taxon>Lactobacillaceae</taxon>
        <taxon>Lactobacillus</taxon>
    </lineage>
</organism>
<protein>
    <submittedName>
        <fullName evidence="9">M3 family oligoendopeptidase</fullName>
    </submittedName>
</protein>
<evidence type="ECO:0000313" key="9">
    <source>
        <dbReference type="EMBL" id="MBU3852121.1"/>
    </source>
</evidence>
<proteinExistence type="inferred from homology"/>
<sequence length="601" mass="69593">MTYQDTWDLDSIYPGGIDSPQLNERIQQLIIQIKDVKNMITTWCFNTDQPNFDNLSRITELLQKITTGLHQTETFVDMISSVEADNTQTSAKANYLYQIDNDAEVAMTSFKKLLVSLSTEQFQQIINNHRFEIIKFNLQEMRQQGQELLDDRTEALINDLSLDGLQAWHDHYDSLVAKTDFPLTENGQVHHYSAGQAQNKFESASTAQVRNEMFASWEKGWQKFDTLFADTLNHLDGFRLTDYRVHGIKDFLTKPLAENRMQKQTLETMWQVVAANKQPFLDYLARKAQLLGLKQMGWQDQWAPVNVDTFTSKTYSFDEAADFIITNFKKISPKMAAVAQYAFAHRWIEAEDRPNKRPGGYMTEIPELGEFRIFMTFDGTPSEVATIAHELGHGFHCMVMRDLPEWRRNYAMNVAETASTFAEMVVADATVKAAQTSAAKLNLLDQKMSNPLAMFLDIHARYLFEKAFYTRRQQGIVPVEEICQMMVTAQKEAYQHQLRTYDPYYWADKQHFFFSDVPFYNFPYTFGYLFSAGIYARAQVDPDFEEHYIALLRDTANMSTEELAKKHLGVDLTKPDFWQAAMQIAINDVHEFMHLSDEFVK</sequence>
<dbReference type="GO" id="GO:0004222">
    <property type="term" value="F:metalloendopeptidase activity"/>
    <property type="evidence" value="ECO:0007669"/>
    <property type="project" value="InterPro"/>
</dbReference>
<dbReference type="Gene3D" id="1.10.1370.20">
    <property type="entry name" value="Oligoendopeptidase f, C-terminal domain"/>
    <property type="match status" value="1"/>
</dbReference>
<evidence type="ECO:0000313" key="10">
    <source>
        <dbReference type="Proteomes" id="UP000777303"/>
    </source>
</evidence>
<reference evidence="9" key="2">
    <citation type="submission" date="2021-04" db="EMBL/GenBank/DDBJ databases">
        <authorList>
            <person name="Gilroy R."/>
        </authorList>
    </citation>
    <scope>NUCLEOTIDE SEQUENCE</scope>
    <source>
        <strain evidence="9">F6-6636</strain>
    </source>
</reference>
<keyword evidence="4 6" id="KW-0862">Zinc</keyword>
<dbReference type="Pfam" id="PF08439">
    <property type="entry name" value="Peptidase_M3_N"/>
    <property type="match status" value="1"/>
</dbReference>
<keyword evidence="2 6" id="KW-0479">Metal-binding</keyword>
<dbReference type="InterPro" id="IPR034006">
    <property type="entry name" value="M3B_PepF_2"/>
</dbReference>
<dbReference type="NCBIfam" id="TIGR02290">
    <property type="entry name" value="M3_fam_3"/>
    <property type="match status" value="1"/>
</dbReference>
<dbReference type="PANTHER" id="PTHR34217:SF1">
    <property type="entry name" value="CARBOXYPEPTIDASE 1"/>
    <property type="match status" value="1"/>
</dbReference>
<dbReference type="PANTHER" id="PTHR34217">
    <property type="entry name" value="METAL-DEPENDENT CARBOXYPEPTIDASE"/>
    <property type="match status" value="1"/>
</dbReference>
<evidence type="ECO:0000256" key="4">
    <source>
        <dbReference type="ARBA" id="ARBA00022833"/>
    </source>
</evidence>
<dbReference type="GO" id="GO:0004181">
    <property type="term" value="F:metallocarboxypeptidase activity"/>
    <property type="evidence" value="ECO:0007669"/>
    <property type="project" value="InterPro"/>
</dbReference>
<dbReference type="InterPro" id="IPR011977">
    <property type="entry name" value="Pept_M3B_clade3"/>
</dbReference>
<gene>
    <name evidence="9" type="ORF">H9901_05430</name>
</gene>
<dbReference type="InterPro" id="IPR001333">
    <property type="entry name" value="Peptidase_M32_Taq"/>
</dbReference>
<dbReference type="InterPro" id="IPR013647">
    <property type="entry name" value="OligopepF_N_dom"/>
</dbReference>
<feature type="domain" description="Oligopeptidase F N-terminal" evidence="8">
    <location>
        <begin position="114"/>
        <end position="181"/>
    </location>
</feature>
<evidence type="ECO:0000259" key="7">
    <source>
        <dbReference type="Pfam" id="PF01432"/>
    </source>
</evidence>
<dbReference type="AlphaFoldDB" id="A0A948X1A1"/>
<comment type="caution">
    <text evidence="9">The sequence shown here is derived from an EMBL/GenBank/DDBJ whole genome shotgun (WGS) entry which is preliminary data.</text>
</comment>
<dbReference type="InterPro" id="IPR001567">
    <property type="entry name" value="Pept_M3A_M3B_dom"/>
</dbReference>
<dbReference type="SUPFAM" id="SSF55486">
    <property type="entry name" value="Metalloproteases ('zincins'), catalytic domain"/>
    <property type="match status" value="1"/>
</dbReference>
<dbReference type="GO" id="GO:0046872">
    <property type="term" value="F:metal ion binding"/>
    <property type="evidence" value="ECO:0007669"/>
    <property type="project" value="UniProtKB-UniRule"/>
</dbReference>
<accession>A0A948X1A1</accession>
<keyword evidence="1 6" id="KW-0645">Protease</keyword>
<evidence type="ECO:0000256" key="1">
    <source>
        <dbReference type="ARBA" id="ARBA00022670"/>
    </source>
</evidence>
<comment type="cofactor">
    <cofactor evidence="6">
        <name>Zn(2+)</name>
        <dbReference type="ChEBI" id="CHEBI:29105"/>
    </cofactor>
    <text evidence="6">Binds 1 zinc ion.</text>
</comment>
<evidence type="ECO:0000259" key="8">
    <source>
        <dbReference type="Pfam" id="PF08439"/>
    </source>
</evidence>
<dbReference type="EMBL" id="JAHLFS010000063">
    <property type="protein sequence ID" value="MBU3852121.1"/>
    <property type="molecule type" value="Genomic_DNA"/>
</dbReference>
<feature type="domain" description="Peptidase M3A/M3B catalytic" evidence="7">
    <location>
        <begin position="203"/>
        <end position="583"/>
    </location>
</feature>
<name>A0A948X1A1_9LACO</name>
<dbReference type="GO" id="GO:0006508">
    <property type="term" value="P:proteolysis"/>
    <property type="evidence" value="ECO:0007669"/>
    <property type="project" value="UniProtKB-KW"/>
</dbReference>
<keyword evidence="3 6" id="KW-0378">Hydrolase</keyword>
<dbReference type="CDD" id="cd09607">
    <property type="entry name" value="M3B_PepF"/>
    <property type="match status" value="1"/>
</dbReference>
<evidence type="ECO:0000256" key="2">
    <source>
        <dbReference type="ARBA" id="ARBA00022723"/>
    </source>
</evidence>
<evidence type="ECO:0000256" key="6">
    <source>
        <dbReference type="RuleBase" id="RU003435"/>
    </source>
</evidence>
<evidence type="ECO:0000256" key="5">
    <source>
        <dbReference type="ARBA" id="ARBA00023049"/>
    </source>
</evidence>
<dbReference type="Pfam" id="PF01432">
    <property type="entry name" value="Peptidase_M3"/>
    <property type="match status" value="1"/>
</dbReference>
<comment type="similarity">
    <text evidence="6">Belongs to the peptidase M3 family.</text>
</comment>
<reference evidence="9" key="1">
    <citation type="journal article" date="2021" name="PeerJ">
        <title>Extensive microbial diversity within the chicken gut microbiome revealed by metagenomics and culture.</title>
        <authorList>
            <person name="Gilroy R."/>
            <person name="Ravi A."/>
            <person name="Getino M."/>
            <person name="Pursley I."/>
            <person name="Horton D.L."/>
            <person name="Alikhan N.F."/>
            <person name="Baker D."/>
            <person name="Gharbi K."/>
            <person name="Hall N."/>
            <person name="Watson M."/>
            <person name="Adriaenssens E.M."/>
            <person name="Foster-Nyarko E."/>
            <person name="Jarju S."/>
            <person name="Secka A."/>
            <person name="Antonio M."/>
            <person name="Oren A."/>
            <person name="Chaudhuri R.R."/>
            <person name="La Ragione R."/>
            <person name="Hildebrand F."/>
            <person name="Pallen M.J."/>
        </authorList>
    </citation>
    <scope>NUCLEOTIDE SEQUENCE</scope>
    <source>
        <strain evidence="9">F6-6636</strain>
    </source>
</reference>
<evidence type="ECO:0000256" key="3">
    <source>
        <dbReference type="ARBA" id="ARBA00022801"/>
    </source>
</evidence>
<keyword evidence="5 6" id="KW-0482">Metalloprotease</keyword>